<sequence>MTKSNISRRENQLEADENTASHPHMVGQYSAGGERSITFFQTLQLLDIEHGRTVAQRDLKFLSKAYPEWRDLKPCGKLFFIMKELSTRRDPRAKRINAPLHTLIYSDGTPLEEWTEEFYDEVIEDLLQRIEKERKPPLGNVPQKGNNTWYEWFAGFSAYLWEGTYSFEDVAVEFQLKTMVYPRSFSEIWLMSPRTFADALRRLLLECKRLDTVYPMPTRPNKRTPASEIVCRKCDIKGHSAKHCRRLKPRATQEDTSTRNNGNGKCWFSLPQGH</sequence>
<evidence type="ECO:0008006" key="3">
    <source>
        <dbReference type="Google" id="ProtNLM"/>
    </source>
</evidence>
<dbReference type="InterPro" id="IPR036875">
    <property type="entry name" value="Znf_CCHC_sf"/>
</dbReference>
<proteinExistence type="predicted"/>
<feature type="region of interest" description="Disordered" evidence="1">
    <location>
        <begin position="1"/>
        <end position="27"/>
    </location>
</feature>
<dbReference type="GO" id="GO:0003676">
    <property type="term" value="F:nucleic acid binding"/>
    <property type="evidence" value="ECO:0007669"/>
    <property type="project" value="InterPro"/>
</dbReference>
<dbReference type="SUPFAM" id="SSF57756">
    <property type="entry name" value="Retrovirus zinc finger-like domains"/>
    <property type="match status" value="1"/>
</dbReference>
<organism evidence="2">
    <name type="scientific">Nematocida ausubeli (strain ATCC PRA-371 / ERTm2)</name>
    <name type="common">Nematode killer fungus</name>
    <dbReference type="NCBI Taxonomy" id="1913371"/>
    <lineage>
        <taxon>Eukaryota</taxon>
        <taxon>Fungi</taxon>
        <taxon>Fungi incertae sedis</taxon>
        <taxon>Microsporidia</taxon>
        <taxon>Nematocida</taxon>
    </lineage>
</organism>
<dbReference type="HOGENOM" id="CLU_085133_0_0_1"/>
<evidence type="ECO:0000256" key="1">
    <source>
        <dbReference type="SAM" id="MobiDB-lite"/>
    </source>
</evidence>
<reference evidence="2" key="1">
    <citation type="submission" date="2011-03" db="EMBL/GenBank/DDBJ databases">
        <title>The Genome Sequence of Nematocida sp1 strain ERTm2.</title>
        <authorList>
            <consortium name="The Broad Institute Genome Sequencing Platform"/>
            <consortium name="The Broad Institute Genome Sequencing Center for Infectious Disease"/>
            <person name="Cuomo C."/>
            <person name="Troemel E."/>
            <person name="Young S.K."/>
            <person name="Zeng Q."/>
            <person name="Gargeya S."/>
            <person name="Fitzgerald M."/>
            <person name="Haas B."/>
            <person name="Abouelleil A."/>
            <person name="Alvarado L."/>
            <person name="Arachchi H.M."/>
            <person name="Berlin A."/>
            <person name="Brown A."/>
            <person name="Chapman S.B."/>
            <person name="Chen Z."/>
            <person name="Dunbar C."/>
            <person name="Freedman E."/>
            <person name="Gearin G."/>
            <person name="Gellesch M."/>
            <person name="Goldberg J."/>
            <person name="Griggs A."/>
            <person name="Gujja S."/>
            <person name="Heilman E.R."/>
            <person name="Heiman D."/>
            <person name="Howarth C."/>
            <person name="Larson L."/>
            <person name="Lui A."/>
            <person name="MacDonald P.J.P."/>
            <person name="Mehta T."/>
            <person name="Montmayeur A."/>
            <person name="Murphy C."/>
            <person name="Neiman D."/>
            <person name="Pearson M."/>
            <person name="Priest M."/>
            <person name="Roberts A."/>
            <person name="Saif S."/>
            <person name="Shea T."/>
            <person name="Shenoy N."/>
            <person name="Sisk P."/>
            <person name="Stolte C."/>
            <person name="Sykes S."/>
            <person name="White J."/>
            <person name="Yandava C."/>
            <person name="Wortman J."/>
            <person name="Nusbaum C."/>
            <person name="Birren B."/>
        </authorList>
    </citation>
    <scope>NUCLEOTIDE SEQUENCE</scope>
    <source>
        <strain evidence="2">ERTm2</strain>
    </source>
</reference>
<dbReference type="Proteomes" id="UP000005622">
    <property type="component" value="Unassembled WGS sequence"/>
</dbReference>
<dbReference type="EMBL" id="JH604633">
    <property type="protein sequence ID" value="EHY66622.1"/>
    <property type="molecule type" value="Genomic_DNA"/>
</dbReference>
<name>H8Z9J1_NEMA1</name>
<evidence type="ECO:0000313" key="2">
    <source>
        <dbReference type="EMBL" id="EHY66622.1"/>
    </source>
</evidence>
<accession>H8Z9J1</accession>
<dbReference type="AlphaFoldDB" id="H8Z9J1"/>
<gene>
    <name evidence="2" type="ORF">NERG_00262</name>
</gene>
<protein>
    <recommendedName>
        <fullName evidence="3">CCHC-type domain-containing protein</fullName>
    </recommendedName>
</protein>
<dbReference type="GO" id="GO:0008270">
    <property type="term" value="F:zinc ion binding"/>
    <property type="evidence" value="ECO:0007669"/>
    <property type="project" value="InterPro"/>
</dbReference>